<comment type="pathway">
    <text evidence="1">tRNA modification; 5-methoxycarbonylmethyl-2-thiouridine-tRNA biosynthesis.</text>
</comment>
<dbReference type="GO" id="GO:0033588">
    <property type="term" value="C:elongator holoenzyme complex"/>
    <property type="evidence" value="ECO:0007669"/>
    <property type="project" value="InterPro"/>
</dbReference>
<reference evidence="4" key="1">
    <citation type="submission" date="2022-01" db="EMBL/GenBank/DDBJ databases">
        <authorList>
            <person name="King R."/>
        </authorList>
    </citation>
    <scope>NUCLEOTIDE SEQUENCE</scope>
</reference>
<organism evidence="4 5">
    <name type="scientific">Ceutorhynchus assimilis</name>
    <name type="common">cabbage seed weevil</name>
    <dbReference type="NCBI Taxonomy" id="467358"/>
    <lineage>
        <taxon>Eukaryota</taxon>
        <taxon>Metazoa</taxon>
        <taxon>Ecdysozoa</taxon>
        <taxon>Arthropoda</taxon>
        <taxon>Hexapoda</taxon>
        <taxon>Insecta</taxon>
        <taxon>Pterygota</taxon>
        <taxon>Neoptera</taxon>
        <taxon>Endopterygota</taxon>
        <taxon>Coleoptera</taxon>
        <taxon>Polyphaga</taxon>
        <taxon>Cucujiformia</taxon>
        <taxon>Curculionidae</taxon>
        <taxon>Ceutorhynchinae</taxon>
        <taxon>Ceutorhynchus</taxon>
    </lineage>
</organism>
<dbReference type="PANTHER" id="PTHR16184">
    <property type="entry name" value="ELONGATOR COMPLEX PROTEIN 6"/>
    <property type="match status" value="1"/>
</dbReference>
<dbReference type="InterPro" id="IPR018627">
    <property type="entry name" value="ELP6"/>
</dbReference>
<dbReference type="CDD" id="cd19495">
    <property type="entry name" value="Elp6"/>
    <property type="match status" value="1"/>
</dbReference>
<sequence length="241" mass="27057">MVDPRKVNQVLAALKINPEDQIIFIKENSFADSNFVITHLFKQLVYDKSNICFLTLHNTFDHYQNVGKKLGYDLKQVVEKGQLKIIDPLKELVDAIDLEDSSAQQIIRCLFDCIQTQINNFLISKESLVYLIIDDLSHLLDLGIDVPSVINFTNVCLNLTSDKNVCTIINSHVGSKSDLLVANNIQYVCDVCVSVSPLKTGQSADITGSMLVQRGSQQNKFHYKAFDKGIKTFLPGEALYK</sequence>
<comment type="similarity">
    <text evidence="2">Belongs to the ELP6 family.</text>
</comment>
<dbReference type="GO" id="GO:0002098">
    <property type="term" value="P:tRNA wobble uridine modification"/>
    <property type="evidence" value="ECO:0007669"/>
    <property type="project" value="InterPro"/>
</dbReference>
<dbReference type="Pfam" id="PF09807">
    <property type="entry name" value="ELP6"/>
    <property type="match status" value="1"/>
</dbReference>
<gene>
    <name evidence="4" type="ORF">CEUTPL_LOCUS7753</name>
</gene>
<dbReference type="OrthoDB" id="9995306at2759"/>
<evidence type="ECO:0000256" key="2">
    <source>
        <dbReference type="ARBA" id="ARBA00008837"/>
    </source>
</evidence>
<dbReference type="EMBL" id="OU892280">
    <property type="protein sequence ID" value="CAG9767187.1"/>
    <property type="molecule type" value="Genomic_DNA"/>
</dbReference>
<evidence type="ECO:0000256" key="1">
    <source>
        <dbReference type="ARBA" id="ARBA00005043"/>
    </source>
</evidence>
<proteinExistence type="inferred from homology"/>
<dbReference type="InterPro" id="IPR027417">
    <property type="entry name" value="P-loop_NTPase"/>
</dbReference>
<evidence type="ECO:0000313" key="5">
    <source>
        <dbReference type="Proteomes" id="UP001152799"/>
    </source>
</evidence>
<dbReference type="SUPFAM" id="SSF52540">
    <property type="entry name" value="P-loop containing nucleoside triphosphate hydrolases"/>
    <property type="match status" value="1"/>
</dbReference>
<dbReference type="PANTHER" id="PTHR16184:SF6">
    <property type="entry name" value="ELONGATOR COMPLEX PROTEIN 6"/>
    <property type="match status" value="1"/>
</dbReference>
<dbReference type="Proteomes" id="UP001152799">
    <property type="component" value="Chromosome 4"/>
</dbReference>
<evidence type="ECO:0000313" key="4">
    <source>
        <dbReference type="EMBL" id="CAG9767187.1"/>
    </source>
</evidence>
<protein>
    <recommendedName>
        <fullName evidence="3">Elongator complex protein 6</fullName>
    </recommendedName>
</protein>
<accession>A0A9N9QNS3</accession>
<evidence type="ECO:0000256" key="3">
    <source>
        <dbReference type="ARBA" id="ARBA00020263"/>
    </source>
</evidence>
<keyword evidence="5" id="KW-1185">Reference proteome</keyword>
<name>A0A9N9QNS3_9CUCU</name>
<dbReference type="Gene3D" id="3.40.50.300">
    <property type="entry name" value="P-loop containing nucleotide triphosphate hydrolases"/>
    <property type="match status" value="1"/>
</dbReference>
<dbReference type="AlphaFoldDB" id="A0A9N9QNS3"/>